<evidence type="ECO:0000313" key="2">
    <source>
        <dbReference type="EMBL" id="CNU76601.1"/>
    </source>
</evidence>
<dbReference type="Proteomes" id="UP000041314">
    <property type="component" value="Unassembled WGS sequence"/>
</dbReference>
<sequence>MSGAVESGSQHIHDHLLGERGRVDNHSVHTAGFRNQRNRAALGVKTRGDVALQQRRDLRGTGKHHAAYTRIGGKLGADGFSPSRQQLHDARRYARFQQNGNALGGNQRCLLCRFRQNAVTCRQRGGDLAGENGQREVPRTDADYRP</sequence>
<gene>
    <name evidence="2" type="ORF">ERS008198_03518</name>
    <name evidence="3" type="ORF">ERS008207_04338</name>
</gene>
<proteinExistence type="predicted"/>
<evidence type="ECO:0000313" key="3">
    <source>
        <dbReference type="EMBL" id="CNV11836.1"/>
    </source>
</evidence>
<name>A0A655EBN0_SALET</name>
<dbReference type="Proteomes" id="UP000042394">
    <property type="component" value="Unassembled WGS sequence"/>
</dbReference>
<dbReference type="EMBL" id="CQPD01000062">
    <property type="protein sequence ID" value="CNV11836.1"/>
    <property type="molecule type" value="Genomic_DNA"/>
</dbReference>
<accession>A0A655EBN0</accession>
<reference evidence="4 5" key="1">
    <citation type="submission" date="2015-03" db="EMBL/GenBank/DDBJ databases">
        <authorList>
            <consortium name="Pathogen Informatics"/>
        </authorList>
    </citation>
    <scope>NUCLEOTIDE SEQUENCE [LARGE SCALE GENOMIC DNA]</scope>
    <source>
        <strain evidence="2 4">A1104</strain>
        <strain evidence="3 5">D4891</strain>
    </source>
</reference>
<evidence type="ECO:0000313" key="4">
    <source>
        <dbReference type="Proteomes" id="UP000041314"/>
    </source>
</evidence>
<dbReference type="AlphaFoldDB" id="A0A655EBN0"/>
<feature type="region of interest" description="Disordered" evidence="1">
    <location>
        <begin position="124"/>
        <end position="146"/>
    </location>
</feature>
<feature type="compositionally biased region" description="Basic and acidic residues" evidence="1">
    <location>
        <begin position="133"/>
        <end position="146"/>
    </location>
</feature>
<protein>
    <submittedName>
        <fullName evidence="3">Uncharacterized protein</fullName>
    </submittedName>
</protein>
<evidence type="ECO:0000256" key="1">
    <source>
        <dbReference type="SAM" id="MobiDB-lite"/>
    </source>
</evidence>
<dbReference type="EMBL" id="CQPA01000034">
    <property type="protein sequence ID" value="CNU76601.1"/>
    <property type="molecule type" value="Genomic_DNA"/>
</dbReference>
<organism evidence="3 5">
    <name type="scientific">Salmonella enterica subsp. enterica serovar Bovismorbificans</name>
    <dbReference type="NCBI Taxonomy" id="58097"/>
    <lineage>
        <taxon>Bacteria</taxon>
        <taxon>Pseudomonadati</taxon>
        <taxon>Pseudomonadota</taxon>
        <taxon>Gammaproteobacteria</taxon>
        <taxon>Enterobacterales</taxon>
        <taxon>Enterobacteriaceae</taxon>
        <taxon>Salmonella</taxon>
    </lineage>
</organism>
<evidence type="ECO:0000313" key="5">
    <source>
        <dbReference type="Proteomes" id="UP000042394"/>
    </source>
</evidence>